<organism evidence="3 4">
    <name type="scientific">Aspergillus bombycis</name>
    <dbReference type="NCBI Taxonomy" id="109264"/>
    <lineage>
        <taxon>Eukaryota</taxon>
        <taxon>Fungi</taxon>
        <taxon>Dikarya</taxon>
        <taxon>Ascomycota</taxon>
        <taxon>Pezizomycotina</taxon>
        <taxon>Eurotiomycetes</taxon>
        <taxon>Eurotiomycetidae</taxon>
        <taxon>Eurotiales</taxon>
        <taxon>Aspergillaceae</taxon>
        <taxon>Aspergillus</taxon>
    </lineage>
</organism>
<accession>A0A1F7ZXL7</accession>
<dbReference type="Pfam" id="PF01814">
    <property type="entry name" value="Hemerythrin"/>
    <property type="match status" value="1"/>
</dbReference>
<proteinExistence type="predicted"/>
<feature type="compositionally biased region" description="Polar residues" evidence="1">
    <location>
        <begin position="22"/>
        <end position="39"/>
    </location>
</feature>
<dbReference type="Gene3D" id="1.20.120.520">
    <property type="entry name" value="nmb1532 protein domain like"/>
    <property type="match status" value="1"/>
</dbReference>
<gene>
    <name evidence="3" type="ORF">ABOM_007709</name>
</gene>
<sequence>MLLRLPSPIWKAVRAVPAVRRLSSSSPRLHTTTMTQKNESAAAPSEGGSEEQKLPPLSVKDFGVYNRMAAQMDQFHNHFRLSWKDLQNACDTNGKRPGGLKPRQLILTGLQFCSQLDFHHSIEEEHVFPVLARKMPEFRQKKTLLAQHKKIHRGLDELEQYLEKCRSGEEDLELTEVKRLMDAFGEVLWTHLDEEVRTLGAENMRKYWTLEEMRTLPM</sequence>
<dbReference type="PANTHER" id="PTHR38048">
    <property type="entry name" value="EXPRESSED PROTEIN"/>
    <property type="match status" value="1"/>
</dbReference>
<feature type="domain" description="Hemerythrin-like" evidence="2">
    <location>
        <begin position="70"/>
        <end position="196"/>
    </location>
</feature>
<dbReference type="RefSeq" id="XP_022387939.1">
    <property type="nucleotide sequence ID" value="XM_022534838.1"/>
</dbReference>
<dbReference type="GeneID" id="34451099"/>
<reference evidence="3 4" key="1">
    <citation type="journal article" date="2016" name="Genome Biol. Evol.">
        <title>Draft genome sequence of an aflatoxigenic Aspergillus species, A. bombycis.</title>
        <authorList>
            <person name="Moore G.G."/>
            <person name="Mack B.M."/>
            <person name="Beltz S.B."/>
            <person name="Gilbert M.K."/>
        </authorList>
    </citation>
    <scope>NUCLEOTIDE SEQUENCE [LARGE SCALE GENOMIC DNA]</scope>
    <source>
        <strain evidence="4">NRRL 26010</strain>
    </source>
</reference>
<keyword evidence="4" id="KW-1185">Reference proteome</keyword>
<evidence type="ECO:0000313" key="3">
    <source>
        <dbReference type="EMBL" id="OGM44222.1"/>
    </source>
</evidence>
<comment type="caution">
    <text evidence="3">The sequence shown here is derived from an EMBL/GenBank/DDBJ whole genome shotgun (WGS) entry which is preliminary data.</text>
</comment>
<dbReference type="Proteomes" id="UP000179179">
    <property type="component" value="Unassembled WGS sequence"/>
</dbReference>
<evidence type="ECO:0000256" key="1">
    <source>
        <dbReference type="SAM" id="MobiDB-lite"/>
    </source>
</evidence>
<evidence type="ECO:0000259" key="2">
    <source>
        <dbReference type="Pfam" id="PF01814"/>
    </source>
</evidence>
<feature type="region of interest" description="Disordered" evidence="1">
    <location>
        <begin position="21"/>
        <end position="55"/>
    </location>
</feature>
<dbReference type="EMBL" id="LYCR01000058">
    <property type="protein sequence ID" value="OGM44222.1"/>
    <property type="molecule type" value="Genomic_DNA"/>
</dbReference>
<dbReference type="CDD" id="cd12108">
    <property type="entry name" value="Hr-like"/>
    <property type="match status" value="1"/>
</dbReference>
<dbReference type="OrthoDB" id="10044044at2759"/>
<dbReference type="InterPro" id="IPR053206">
    <property type="entry name" value="Dimeric_xanthone_biosynth"/>
</dbReference>
<protein>
    <recommendedName>
        <fullName evidence="2">Hemerythrin-like domain-containing protein</fullName>
    </recommendedName>
</protein>
<name>A0A1F7ZXL7_9EURO</name>
<dbReference type="InterPro" id="IPR012312">
    <property type="entry name" value="Hemerythrin-like"/>
</dbReference>
<dbReference type="AlphaFoldDB" id="A0A1F7ZXL7"/>
<evidence type="ECO:0000313" key="4">
    <source>
        <dbReference type="Proteomes" id="UP000179179"/>
    </source>
</evidence>
<dbReference type="PANTHER" id="PTHR38048:SF1">
    <property type="entry name" value="HEMERYTHRIN-LIKE DOMAIN-CONTAINING PROTEIN"/>
    <property type="match status" value="1"/>
</dbReference>